<dbReference type="eggNOG" id="KOG2027">
    <property type="taxonomic scope" value="Eukaryota"/>
</dbReference>
<feature type="region of interest" description="Disordered" evidence="2">
    <location>
        <begin position="711"/>
        <end position="751"/>
    </location>
</feature>
<name>A0A0D9YDD7_9ORYZ</name>
<dbReference type="HOGENOM" id="CLU_370635_0_0_1"/>
<feature type="compositionally biased region" description="Polar residues" evidence="2">
    <location>
        <begin position="742"/>
        <end position="751"/>
    </location>
</feature>
<dbReference type="InterPro" id="IPR005061">
    <property type="entry name" value="Ist1"/>
</dbReference>
<dbReference type="Gramene" id="OGLUM01G30940.1">
    <property type="protein sequence ID" value="OGLUM01G30940.1"/>
    <property type="gene ID" value="OGLUM01G30940"/>
</dbReference>
<feature type="compositionally biased region" description="Basic residues" evidence="2">
    <location>
        <begin position="507"/>
        <end position="546"/>
    </location>
</feature>
<evidence type="ECO:0000256" key="1">
    <source>
        <dbReference type="ARBA" id="ARBA00005536"/>
    </source>
</evidence>
<feature type="region of interest" description="Disordered" evidence="2">
    <location>
        <begin position="309"/>
        <end position="328"/>
    </location>
</feature>
<evidence type="ECO:0008006" key="5">
    <source>
        <dbReference type="Google" id="ProtNLM"/>
    </source>
</evidence>
<dbReference type="GO" id="GO:0005634">
    <property type="term" value="C:nucleus"/>
    <property type="evidence" value="ECO:0007669"/>
    <property type="project" value="TreeGrafter"/>
</dbReference>
<dbReference type="GO" id="GO:0000380">
    <property type="term" value="P:alternative mRNA splicing, via spliceosome"/>
    <property type="evidence" value="ECO:0007669"/>
    <property type="project" value="InterPro"/>
</dbReference>
<reference evidence="3" key="2">
    <citation type="submission" date="2015-04" db="UniProtKB">
        <authorList>
            <consortium name="EnsemblPlants"/>
        </authorList>
    </citation>
    <scope>IDENTIFICATION</scope>
</reference>
<dbReference type="Gene3D" id="1.20.1260.60">
    <property type="entry name" value="Vacuolar protein sorting-associated protein Ist1"/>
    <property type="match status" value="1"/>
</dbReference>
<reference evidence="3" key="3">
    <citation type="submission" date="2018-05" db="EMBL/GenBank/DDBJ databases">
        <title>OgluRS3 (Oryza glumaepatula Reference Sequence Version 3).</title>
        <authorList>
            <person name="Zhang J."/>
            <person name="Kudrna D."/>
            <person name="Lee S."/>
            <person name="Talag J."/>
            <person name="Welchert J."/>
            <person name="Wing R.A."/>
        </authorList>
    </citation>
    <scope>NUCLEOTIDE SEQUENCE [LARGE SCALE GENOMIC DNA]</scope>
</reference>
<dbReference type="EnsemblPlants" id="OGLUM01G30940.1">
    <property type="protein sequence ID" value="OGLUM01G30940.1"/>
    <property type="gene ID" value="OGLUM01G30940"/>
</dbReference>
<feature type="compositionally biased region" description="Pro residues" evidence="2">
    <location>
        <begin position="493"/>
        <end position="502"/>
    </location>
</feature>
<dbReference type="InterPro" id="IPR034604">
    <property type="entry name" value="SRRP53"/>
</dbReference>
<dbReference type="AlphaFoldDB" id="A0A0D9YDD7"/>
<feature type="compositionally biased region" description="Basic residues" evidence="2">
    <location>
        <begin position="556"/>
        <end position="575"/>
    </location>
</feature>
<feature type="compositionally biased region" description="Low complexity" evidence="2">
    <location>
        <begin position="455"/>
        <end position="492"/>
    </location>
</feature>
<feature type="compositionally biased region" description="Basic and acidic residues" evidence="2">
    <location>
        <begin position="579"/>
        <end position="608"/>
    </location>
</feature>
<evidence type="ECO:0000313" key="3">
    <source>
        <dbReference type="EnsemblPlants" id="OGLUM01G30940.1"/>
    </source>
</evidence>
<comment type="similarity">
    <text evidence="1">Belongs to the IST1 family.</text>
</comment>
<dbReference type="GO" id="GO:0015031">
    <property type="term" value="P:protein transport"/>
    <property type="evidence" value="ECO:0007669"/>
    <property type="project" value="InterPro"/>
</dbReference>
<evidence type="ECO:0000313" key="4">
    <source>
        <dbReference type="Proteomes" id="UP000026961"/>
    </source>
</evidence>
<feature type="region of interest" description="Disordered" evidence="2">
    <location>
        <begin position="450"/>
        <end position="608"/>
    </location>
</feature>
<dbReference type="PANTHER" id="PTHR31968:SF4">
    <property type="entry name" value="SERINE_ARGININE-RELATED PROTEIN 53"/>
    <property type="match status" value="1"/>
</dbReference>
<feature type="region of interest" description="Disordered" evidence="2">
    <location>
        <begin position="271"/>
        <end position="303"/>
    </location>
</feature>
<sequence length="751" mass="83255">MSSLNSLFNRSTFGTKWFASSPSPSSQIQLLSPPLLQFVSRIGSVLLRSATFMLVLVLSRSSRFRFRSAVISRIKLLRNRRELQLINMRKEMVQYLQTGQESIARIRVEHIIREQNILAAYEIVELFCEFVLARVPIVEVQKECPLELREAIASIIFASGRCSDLPELMHLRTLFTTKYGKEFVAAAMELRPDSGVNRTIIEKLSVKAPSAESKLKVLKAIAQEYGLEWDSSNTEAELNKKYEDLLDGSGSSARQGQLPIIENSPVASISRDMPSLSISPVEDTGKYQAAPQSPSSPAGSAVMHAATKSNMVSQEHHRSPADEISCASPSTSDVLEKARAAIAAANRASAAARAAADLVKDFHACWIKGKGHLDMRCCIGVGSTHCITSLGLGLAVEKSRRKAHSRYRDVASLRPKAHTAPDSPEAMEEAKAAAYYDELNRKGEGARRFKQGLGFSSSDPQSTSFPSKPPSTSSSSSSSFLSGFVRAGATPAPAQPTNPPPREPSRVGRHSRSPTPSRRHRTRSRSPSRSRRHRSRSRERRRRSRSREREREDRRASRRRSRSRSRSRSPSRRSGRSSYSEDRRDRRRDDGGGRRESSKGRGGREGGKVDYSRLIEGYDRMTPAERVKAKMKLQLSETASKDSTLGNATVGWERFEFNKDAPLDEDDNDVEVANDDASLVKHIGKSFRLSAVQSKHEDTVRDAHENAIFGVPAYPIVDTETTEAEPETNDESEKAKDVEAEPSSSLISDKV</sequence>
<protein>
    <recommendedName>
        <fullName evidence="5">IST1-like protein</fullName>
    </recommendedName>
</protein>
<reference evidence="3" key="1">
    <citation type="submission" date="2013-08" db="EMBL/GenBank/DDBJ databases">
        <title>Oryza genome evolution.</title>
        <authorList>
            <person name="Wing R.A."/>
            <person name="Panaud O."/>
            <person name="Oliveira A.C."/>
        </authorList>
    </citation>
    <scope>NUCLEOTIDE SEQUENCE</scope>
</reference>
<dbReference type="STRING" id="40148.A0A0D9YDD7"/>
<feature type="region of interest" description="Disordered" evidence="2">
    <location>
        <begin position="406"/>
        <end position="428"/>
    </location>
</feature>
<feature type="compositionally biased region" description="Low complexity" evidence="2">
    <location>
        <begin position="288"/>
        <end position="301"/>
    </location>
</feature>
<organism evidence="3">
    <name type="scientific">Oryza glumipatula</name>
    <dbReference type="NCBI Taxonomy" id="40148"/>
    <lineage>
        <taxon>Eukaryota</taxon>
        <taxon>Viridiplantae</taxon>
        <taxon>Streptophyta</taxon>
        <taxon>Embryophyta</taxon>
        <taxon>Tracheophyta</taxon>
        <taxon>Spermatophyta</taxon>
        <taxon>Magnoliopsida</taxon>
        <taxon>Liliopsida</taxon>
        <taxon>Poales</taxon>
        <taxon>Poaceae</taxon>
        <taxon>BOP clade</taxon>
        <taxon>Oryzoideae</taxon>
        <taxon>Oryzeae</taxon>
        <taxon>Oryzinae</taxon>
        <taxon>Oryza</taxon>
    </lineage>
</organism>
<dbReference type="PANTHER" id="PTHR31968">
    <property type="entry name" value="SERINE/ARGININE-RELATED PROTEIN 53"/>
    <property type="match status" value="1"/>
</dbReference>
<dbReference type="FunFam" id="1.20.1260.60:FF:000003">
    <property type="entry name" value="IST1-like protein isoform A"/>
    <property type="match status" value="1"/>
</dbReference>
<dbReference type="InterPro" id="IPR042277">
    <property type="entry name" value="IST1-like"/>
</dbReference>
<dbReference type="Proteomes" id="UP000026961">
    <property type="component" value="Chromosome 1"/>
</dbReference>
<feature type="compositionally biased region" description="Acidic residues" evidence="2">
    <location>
        <begin position="720"/>
        <end position="730"/>
    </location>
</feature>
<dbReference type="Pfam" id="PF03398">
    <property type="entry name" value="Ist1"/>
    <property type="match status" value="1"/>
</dbReference>
<proteinExistence type="inferred from homology"/>
<keyword evidence="4" id="KW-1185">Reference proteome</keyword>
<accession>A0A0D9YDD7</accession>
<dbReference type="GO" id="GO:0005737">
    <property type="term" value="C:cytoplasm"/>
    <property type="evidence" value="ECO:0007669"/>
    <property type="project" value="TreeGrafter"/>
</dbReference>
<evidence type="ECO:0000256" key="2">
    <source>
        <dbReference type="SAM" id="MobiDB-lite"/>
    </source>
</evidence>